<dbReference type="EMBL" id="JAFREP010000014">
    <property type="protein sequence ID" value="MBO1319836.1"/>
    <property type="molecule type" value="Genomic_DNA"/>
</dbReference>
<dbReference type="RefSeq" id="WP_207859740.1">
    <property type="nucleotide sequence ID" value="NZ_JAFREP010000014.1"/>
</dbReference>
<dbReference type="AlphaFoldDB" id="A0A8J7U603"/>
<organism evidence="2 3">
    <name type="scientific">Acanthopleuribacter pedis</name>
    <dbReference type="NCBI Taxonomy" id="442870"/>
    <lineage>
        <taxon>Bacteria</taxon>
        <taxon>Pseudomonadati</taxon>
        <taxon>Acidobacteriota</taxon>
        <taxon>Holophagae</taxon>
        <taxon>Acanthopleuribacterales</taxon>
        <taxon>Acanthopleuribacteraceae</taxon>
        <taxon>Acanthopleuribacter</taxon>
    </lineage>
</organism>
<feature type="domain" description="AB hydrolase-1" evidence="1">
    <location>
        <begin position="88"/>
        <end position="281"/>
    </location>
</feature>
<dbReference type="GO" id="GO:0016787">
    <property type="term" value="F:hydrolase activity"/>
    <property type="evidence" value="ECO:0007669"/>
    <property type="project" value="UniProtKB-KW"/>
</dbReference>
<protein>
    <submittedName>
        <fullName evidence="2">Alpha/beta hydrolase</fullName>
    </submittedName>
</protein>
<dbReference type="Gene3D" id="3.40.50.1820">
    <property type="entry name" value="alpha/beta hydrolase"/>
    <property type="match status" value="1"/>
</dbReference>
<dbReference type="Proteomes" id="UP000664417">
    <property type="component" value="Unassembled WGS sequence"/>
</dbReference>
<dbReference type="InterPro" id="IPR000073">
    <property type="entry name" value="AB_hydrolase_1"/>
</dbReference>
<dbReference type="SUPFAM" id="SSF53474">
    <property type="entry name" value="alpha/beta-Hydrolases"/>
    <property type="match status" value="1"/>
</dbReference>
<proteinExistence type="predicted"/>
<sequence length="292" mass="32894">MTQAVSTQSSRKQTPPVTMQAMQWFFGTFGRIAPTPTSHLANHLWFSPRRAKQPDRERSWEAPATRENLTWRARAITTYRWGTVGPVVLLVHGWAGRGTQLGAFAQPLVEQGYQVVAFDAPAHGRSPGKKTTGEDFREIVNLIEDREGGIHSLIAHSFGCAVSAYALAKGMQVEKAVFISPPSDLHFAMESFRQTLKMPSTMVPHLRRRAEETLPHLGVNLWRALSVTNNVAGFPFPGLIIHDREDHWVPIEEGRRVAKAWPTCEWHETRGLGHHRILREETVIEKVTSFLV</sequence>
<dbReference type="Pfam" id="PF12697">
    <property type="entry name" value="Abhydrolase_6"/>
    <property type="match status" value="1"/>
</dbReference>
<dbReference type="PANTHER" id="PTHR43689:SF8">
    <property type="entry name" value="ALPHA_BETA-HYDROLASES SUPERFAMILY PROTEIN"/>
    <property type="match status" value="1"/>
</dbReference>
<reference evidence="2" key="1">
    <citation type="submission" date="2021-03" db="EMBL/GenBank/DDBJ databases">
        <authorList>
            <person name="Wang G."/>
        </authorList>
    </citation>
    <scope>NUCLEOTIDE SEQUENCE</scope>
    <source>
        <strain evidence="2">KCTC 12899</strain>
    </source>
</reference>
<gene>
    <name evidence="2" type="ORF">J3U88_15275</name>
</gene>
<name>A0A8J7U603_9BACT</name>
<dbReference type="PANTHER" id="PTHR43689">
    <property type="entry name" value="HYDROLASE"/>
    <property type="match status" value="1"/>
</dbReference>
<keyword evidence="3" id="KW-1185">Reference proteome</keyword>
<evidence type="ECO:0000313" key="3">
    <source>
        <dbReference type="Proteomes" id="UP000664417"/>
    </source>
</evidence>
<dbReference type="InterPro" id="IPR029058">
    <property type="entry name" value="AB_hydrolase_fold"/>
</dbReference>
<evidence type="ECO:0000313" key="2">
    <source>
        <dbReference type="EMBL" id="MBO1319836.1"/>
    </source>
</evidence>
<comment type="caution">
    <text evidence="2">The sequence shown here is derived from an EMBL/GenBank/DDBJ whole genome shotgun (WGS) entry which is preliminary data.</text>
</comment>
<accession>A0A8J7U603</accession>
<evidence type="ECO:0000259" key="1">
    <source>
        <dbReference type="Pfam" id="PF12697"/>
    </source>
</evidence>
<keyword evidence="2" id="KW-0378">Hydrolase</keyword>